<comment type="caution">
    <text evidence="1">The sequence shown here is derived from an EMBL/GenBank/DDBJ whole genome shotgun (WGS) entry which is preliminary data.</text>
</comment>
<name>A0A1Q8VVM8_9ACTO</name>
<dbReference type="AlphaFoldDB" id="A0A1Q8VVM8"/>
<gene>
    <name evidence="1" type="ORF">BKH27_09950</name>
</gene>
<accession>A0A1Q8VVM8</accession>
<evidence type="ECO:0000313" key="1">
    <source>
        <dbReference type="EMBL" id="OLO52223.1"/>
    </source>
</evidence>
<evidence type="ECO:0000313" key="2">
    <source>
        <dbReference type="Proteomes" id="UP000185772"/>
    </source>
</evidence>
<proteinExistence type="predicted"/>
<organism evidence="1 2">
    <name type="scientific">Actinomyces oris</name>
    <dbReference type="NCBI Taxonomy" id="544580"/>
    <lineage>
        <taxon>Bacteria</taxon>
        <taxon>Bacillati</taxon>
        <taxon>Actinomycetota</taxon>
        <taxon>Actinomycetes</taxon>
        <taxon>Actinomycetales</taxon>
        <taxon>Actinomycetaceae</taxon>
        <taxon>Actinomyces</taxon>
    </lineage>
</organism>
<reference evidence="1 2" key="1">
    <citation type="submission" date="2016-12" db="EMBL/GenBank/DDBJ databases">
        <title>Genomic comparison of strains in the 'Actinomyces naeslundii' group.</title>
        <authorList>
            <person name="Mughal S.R."/>
            <person name="Do T."/>
            <person name="Gilbert S.C."/>
            <person name="Witherden E.A."/>
            <person name="Didelot X."/>
            <person name="Beighton D."/>
        </authorList>
    </citation>
    <scope>NUCLEOTIDE SEQUENCE [LARGE SCALE GENOMIC DNA]</scope>
    <source>
        <strain evidence="1 2">MMRCO6-1</strain>
    </source>
</reference>
<sequence length="63" mass="6691">MVMSMWAVQADSVRQATVATTAGRRPRGAGGRGRACGKELVELDAEDGATGMRARYTLALDLH</sequence>
<protein>
    <submittedName>
        <fullName evidence="1">Uncharacterized protein</fullName>
    </submittedName>
</protein>
<dbReference type="Proteomes" id="UP000185772">
    <property type="component" value="Unassembled WGS sequence"/>
</dbReference>
<dbReference type="EMBL" id="MSKM01000037">
    <property type="protein sequence ID" value="OLO52223.1"/>
    <property type="molecule type" value="Genomic_DNA"/>
</dbReference>